<evidence type="ECO:0000256" key="4">
    <source>
        <dbReference type="ARBA" id="ARBA00022643"/>
    </source>
</evidence>
<dbReference type="GO" id="GO:0051213">
    <property type="term" value="F:dioxygenase activity"/>
    <property type="evidence" value="ECO:0007669"/>
    <property type="project" value="UniProtKB-KW"/>
</dbReference>
<evidence type="ECO:0000313" key="7">
    <source>
        <dbReference type="Proteomes" id="UP000287857"/>
    </source>
</evidence>
<dbReference type="SUPFAM" id="SSF51412">
    <property type="entry name" value="Inosine monophosphate dehydrogenase (IMPDH)"/>
    <property type="match status" value="1"/>
</dbReference>
<gene>
    <name evidence="6" type="ORF">CBF37_07805</name>
</gene>
<dbReference type="Pfam" id="PF03060">
    <property type="entry name" value="NMO"/>
    <property type="match status" value="2"/>
</dbReference>
<comment type="caution">
    <text evidence="6">The sequence shown here is derived from an EMBL/GenBank/DDBJ whole genome shotgun (WGS) entry which is preliminary data.</text>
</comment>
<dbReference type="AlphaFoldDB" id="A0A429ZX52"/>
<keyword evidence="6" id="KW-0223">Dioxygenase</keyword>
<evidence type="ECO:0000256" key="2">
    <source>
        <dbReference type="ARBA" id="ARBA00013457"/>
    </source>
</evidence>
<keyword evidence="5" id="KW-0560">Oxidoreductase</keyword>
<comment type="function">
    <text evidence="1">Nitronate monooxygenase that uses molecular oxygen to catalyze the oxidative denitrification of alkyl nitronates. Acts on propionate 3-nitronate (P3N), the presumed physiological substrate. Probably functions in the detoxification of P3N, a metabolic poison produced by plants and fungi as a defense mechanism.</text>
</comment>
<keyword evidence="7" id="KW-1185">Reference proteome</keyword>
<dbReference type="PANTHER" id="PTHR32332">
    <property type="entry name" value="2-NITROPROPANE DIOXYGENASE"/>
    <property type="match status" value="1"/>
</dbReference>
<evidence type="ECO:0000256" key="3">
    <source>
        <dbReference type="ARBA" id="ARBA00022630"/>
    </source>
</evidence>
<protein>
    <recommendedName>
        <fullName evidence="2">Probable nitronate monooxygenase</fullName>
    </recommendedName>
</protein>
<keyword evidence="4" id="KW-0288">FMN</keyword>
<dbReference type="InterPro" id="IPR013785">
    <property type="entry name" value="Aldolase_TIM"/>
</dbReference>
<dbReference type="Proteomes" id="UP000287857">
    <property type="component" value="Unassembled WGS sequence"/>
</dbReference>
<dbReference type="CDD" id="cd04730">
    <property type="entry name" value="NPD_like"/>
    <property type="match status" value="1"/>
</dbReference>
<dbReference type="RefSeq" id="WP_125984187.1">
    <property type="nucleotide sequence ID" value="NZ_NGJS01000010.1"/>
</dbReference>
<dbReference type="OrthoDB" id="9778912at2"/>
<accession>A0A429ZX52</accession>
<dbReference type="Gene3D" id="3.20.20.70">
    <property type="entry name" value="Aldolase class I"/>
    <property type="match status" value="1"/>
</dbReference>
<sequence>MKKDITKILGIKYPIFQGAMAQISKYQLAAAVSNAGGLGIIASGGMSEEQLREEVKNCKKMTDKPFAVNLMLMAPNIPDMIKVVVEEGVKVVTTGAGTPKKYMDTFNEAGIKVIPVVPSAKIAKKMEDIGAVAVVAEGSEAGGHIGELSTMVLLPQVVAAVDIPVIAAGGIALGSSIAAVYALGAGGVQVGTAFMLAEECPIPQNVKEFVASTEEMDTVVTGRNGGAPVRSIRNKMIEQYIKWERENVPREQLEELTMGSARKAAAGDIENGSVMAGQASGLVSEIKPAKEIIETMFNDARETIKNLKVNF</sequence>
<name>A0A429ZX52_9ENTE</name>
<dbReference type="EMBL" id="NGJS01000010">
    <property type="protein sequence ID" value="RST98409.1"/>
    <property type="molecule type" value="Genomic_DNA"/>
</dbReference>
<dbReference type="GO" id="GO:0018580">
    <property type="term" value="F:nitronate monooxygenase activity"/>
    <property type="evidence" value="ECO:0007669"/>
    <property type="project" value="InterPro"/>
</dbReference>
<evidence type="ECO:0000313" key="6">
    <source>
        <dbReference type="EMBL" id="RST98409.1"/>
    </source>
</evidence>
<proteinExistence type="predicted"/>
<evidence type="ECO:0000256" key="1">
    <source>
        <dbReference type="ARBA" id="ARBA00003535"/>
    </source>
</evidence>
<dbReference type="InterPro" id="IPR004136">
    <property type="entry name" value="NMO"/>
</dbReference>
<keyword evidence="3" id="KW-0285">Flavoprotein</keyword>
<reference evidence="6 7" key="1">
    <citation type="submission" date="2017-05" db="EMBL/GenBank/DDBJ databases">
        <title>Vagococcus spp. assemblies.</title>
        <authorList>
            <person name="Gulvik C.A."/>
        </authorList>
    </citation>
    <scope>NUCLEOTIDE SEQUENCE [LARGE SCALE GENOMIC DNA]</scope>
    <source>
        <strain evidence="6 7">SS1995</strain>
    </source>
</reference>
<evidence type="ECO:0000256" key="5">
    <source>
        <dbReference type="ARBA" id="ARBA00023002"/>
    </source>
</evidence>
<organism evidence="6 7">
    <name type="scientific">Vagococcus vulneris</name>
    <dbReference type="NCBI Taxonomy" id="1977869"/>
    <lineage>
        <taxon>Bacteria</taxon>
        <taxon>Bacillati</taxon>
        <taxon>Bacillota</taxon>
        <taxon>Bacilli</taxon>
        <taxon>Lactobacillales</taxon>
        <taxon>Enterococcaceae</taxon>
        <taxon>Vagococcus</taxon>
    </lineage>
</organism>
<dbReference type="PANTHER" id="PTHR32332:SF20">
    <property type="entry name" value="2-NITROPROPANE DIOXYGENASE-LIKE PROTEIN"/>
    <property type="match status" value="1"/>
</dbReference>